<dbReference type="SUPFAM" id="SSF53067">
    <property type="entry name" value="Actin-like ATPase domain"/>
    <property type="match status" value="1"/>
</dbReference>
<evidence type="ECO:0000256" key="4">
    <source>
        <dbReference type="SAM" id="MobiDB-lite"/>
    </source>
</evidence>
<sequence>MLGVGTLATCRSESKDHGTILEARPVSDSKGFRHAKDSKTAVAGYVLAIDVGTTTIQGIVYGKQAEIVGSASEKTALLYPRPGWVELEPEALYEQFVRVAQATLRDSGVKASEIVALGIATQRGTFCTWHRETGKPLHNLLGWQDLRASHLVKDWNHSFTFKCLQGSCKLLHAFSRQQRFQAASILRFSTQQVSLRLVWALKNIPQLGAAVREGNCCFGCIDTWLLYKLTNGQVYATDYSNASATGVFDPFQMEWNGLLCSLLSIPPEIFPPIRDTGHIFGYIDKAVLGVSVPVAAVIADQQAAMFGECCFTRGDVKLTMGTGTFVNMNTGEDPYTAVADGHDYSQIAHRRLLWDANHAFCSIKQGASEQARHPHHSANRTTTTPPPPSKLPHLRHSPFSRPCAVTISGNKQKPTTMLGGFPACFSRRNSPRSVWGRCDPSRGQKSCKGGV</sequence>
<dbReference type="GO" id="GO:0046167">
    <property type="term" value="P:glycerol-3-phosphate biosynthetic process"/>
    <property type="evidence" value="ECO:0007669"/>
    <property type="project" value="TreeGrafter"/>
</dbReference>
<keyword evidence="7" id="KW-1185">Reference proteome</keyword>
<dbReference type="Ensembl" id="ENSEBUT00000008513.1">
    <property type="protein sequence ID" value="ENSEBUP00000008022.1"/>
    <property type="gene ID" value="ENSEBUG00000005217.1"/>
</dbReference>
<dbReference type="Proteomes" id="UP000694388">
    <property type="component" value="Unplaced"/>
</dbReference>
<evidence type="ECO:0000256" key="2">
    <source>
        <dbReference type="ARBA" id="ARBA00022679"/>
    </source>
</evidence>
<protein>
    <recommendedName>
        <fullName evidence="5">Carbohydrate kinase FGGY N-terminal domain-containing protein</fullName>
    </recommendedName>
</protein>
<proteinExistence type="inferred from homology"/>
<evidence type="ECO:0000259" key="5">
    <source>
        <dbReference type="Pfam" id="PF00370"/>
    </source>
</evidence>
<keyword evidence="3" id="KW-0418">Kinase</keyword>
<evidence type="ECO:0000256" key="1">
    <source>
        <dbReference type="ARBA" id="ARBA00009156"/>
    </source>
</evidence>
<dbReference type="Gene3D" id="3.30.420.40">
    <property type="match status" value="2"/>
</dbReference>
<comment type="similarity">
    <text evidence="1">Belongs to the FGGY kinase family.</text>
</comment>
<dbReference type="PANTHER" id="PTHR10196">
    <property type="entry name" value="SUGAR KINASE"/>
    <property type="match status" value="1"/>
</dbReference>
<accession>A0A8C4WPN5</accession>
<feature type="region of interest" description="Disordered" evidence="4">
    <location>
        <begin position="430"/>
        <end position="451"/>
    </location>
</feature>
<dbReference type="InterPro" id="IPR043129">
    <property type="entry name" value="ATPase_NBD"/>
</dbReference>
<dbReference type="GO" id="GO:0016301">
    <property type="term" value="F:kinase activity"/>
    <property type="evidence" value="ECO:0007669"/>
    <property type="project" value="UniProtKB-KW"/>
</dbReference>
<dbReference type="AlphaFoldDB" id="A0A8C4WPN5"/>
<dbReference type="PANTHER" id="PTHR10196:SF68">
    <property type="entry name" value="GLYCEROL KINASE 5-RELATED"/>
    <property type="match status" value="1"/>
</dbReference>
<reference evidence="6" key="1">
    <citation type="submission" date="2025-08" db="UniProtKB">
        <authorList>
            <consortium name="Ensembl"/>
        </authorList>
    </citation>
    <scope>IDENTIFICATION</scope>
</reference>
<evidence type="ECO:0000256" key="3">
    <source>
        <dbReference type="ARBA" id="ARBA00022777"/>
    </source>
</evidence>
<dbReference type="InterPro" id="IPR018484">
    <property type="entry name" value="FGGY_N"/>
</dbReference>
<feature type="region of interest" description="Disordered" evidence="4">
    <location>
        <begin position="367"/>
        <end position="395"/>
    </location>
</feature>
<evidence type="ECO:0000313" key="6">
    <source>
        <dbReference type="Ensembl" id="ENSEBUP00000008022.1"/>
    </source>
</evidence>
<dbReference type="GO" id="GO:0006641">
    <property type="term" value="P:triglyceride metabolic process"/>
    <property type="evidence" value="ECO:0007669"/>
    <property type="project" value="TreeGrafter"/>
</dbReference>
<reference evidence="6" key="2">
    <citation type="submission" date="2025-09" db="UniProtKB">
        <authorList>
            <consortium name="Ensembl"/>
        </authorList>
    </citation>
    <scope>IDENTIFICATION</scope>
</reference>
<feature type="domain" description="Carbohydrate kinase FGGY N-terminal" evidence="5">
    <location>
        <begin position="45"/>
        <end position="307"/>
    </location>
</feature>
<organism evidence="6 7">
    <name type="scientific">Eptatretus burgeri</name>
    <name type="common">Inshore hagfish</name>
    <dbReference type="NCBI Taxonomy" id="7764"/>
    <lineage>
        <taxon>Eukaryota</taxon>
        <taxon>Metazoa</taxon>
        <taxon>Chordata</taxon>
        <taxon>Craniata</taxon>
        <taxon>Vertebrata</taxon>
        <taxon>Cyclostomata</taxon>
        <taxon>Myxini</taxon>
        <taxon>Myxiniformes</taxon>
        <taxon>Myxinidae</taxon>
        <taxon>Eptatretinae</taxon>
        <taxon>Eptatretus</taxon>
    </lineage>
</organism>
<dbReference type="Pfam" id="PF00370">
    <property type="entry name" value="FGGY_N"/>
    <property type="match status" value="1"/>
</dbReference>
<evidence type="ECO:0000313" key="7">
    <source>
        <dbReference type="Proteomes" id="UP000694388"/>
    </source>
</evidence>
<keyword evidence="2" id="KW-0808">Transferase</keyword>
<dbReference type="OMA" id="WNDSYTW"/>
<dbReference type="GO" id="GO:0005739">
    <property type="term" value="C:mitochondrion"/>
    <property type="evidence" value="ECO:0007669"/>
    <property type="project" value="TreeGrafter"/>
</dbReference>
<dbReference type="FunFam" id="3.30.420.40:FF:000102">
    <property type="entry name" value="Putative glycerol kinase 5"/>
    <property type="match status" value="1"/>
</dbReference>
<dbReference type="GO" id="GO:0006071">
    <property type="term" value="P:glycerol metabolic process"/>
    <property type="evidence" value="ECO:0007669"/>
    <property type="project" value="TreeGrafter"/>
</dbReference>
<name>A0A8C4WPN5_EPTBU</name>
<dbReference type="GeneTree" id="ENSGT01000000214434"/>